<dbReference type="SUPFAM" id="SSF53383">
    <property type="entry name" value="PLP-dependent transferases"/>
    <property type="match status" value="1"/>
</dbReference>
<feature type="domain" description="Aminotransferase class I/classII large" evidence="6">
    <location>
        <begin position="38"/>
        <end position="381"/>
    </location>
</feature>
<dbReference type="Gene3D" id="3.40.640.10">
    <property type="entry name" value="Type I PLP-dependent aspartate aminotransferase-like (Major domain)"/>
    <property type="match status" value="1"/>
</dbReference>
<dbReference type="EC" id="4.4.1.13" evidence="2"/>
<dbReference type="AlphaFoldDB" id="A0A1M6B3I7"/>
<name>A0A1M6B3I7_9BACE</name>
<evidence type="ECO:0000259" key="6">
    <source>
        <dbReference type="Pfam" id="PF00155"/>
    </source>
</evidence>
<keyword evidence="8" id="KW-1185">Reference proteome</keyword>
<dbReference type="GO" id="GO:0030170">
    <property type="term" value="F:pyridoxal phosphate binding"/>
    <property type="evidence" value="ECO:0007669"/>
    <property type="project" value="InterPro"/>
</dbReference>
<dbReference type="GeneID" id="92710696"/>
<evidence type="ECO:0000256" key="1">
    <source>
        <dbReference type="ARBA" id="ARBA00001933"/>
    </source>
</evidence>
<organism evidence="7 8">
    <name type="scientific">Bacteroides stercorirosoris</name>
    <dbReference type="NCBI Taxonomy" id="871324"/>
    <lineage>
        <taxon>Bacteria</taxon>
        <taxon>Pseudomonadati</taxon>
        <taxon>Bacteroidota</taxon>
        <taxon>Bacteroidia</taxon>
        <taxon>Bacteroidales</taxon>
        <taxon>Bacteroidaceae</taxon>
        <taxon>Bacteroides</taxon>
    </lineage>
</organism>
<dbReference type="RefSeq" id="WP_073312591.1">
    <property type="nucleotide sequence ID" value="NZ_FQZN01000002.1"/>
</dbReference>
<keyword evidence="4 7" id="KW-0456">Lyase</keyword>
<comment type="cofactor">
    <cofactor evidence="1">
        <name>pyridoxal 5'-phosphate</name>
        <dbReference type="ChEBI" id="CHEBI:597326"/>
    </cofactor>
</comment>
<evidence type="ECO:0000256" key="4">
    <source>
        <dbReference type="ARBA" id="ARBA00023239"/>
    </source>
</evidence>
<evidence type="ECO:0000313" key="7">
    <source>
        <dbReference type="EMBL" id="SHI43301.1"/>
    </source>
</evidence>
<comment type="similarity">
    <text evidence="5">Belongs to the class-II pyridoxal-phosphate-dependent aminotransferase family. MalY/PatB cystathionine beta-lyase subfamily.</text>
</comment>
<dbReference type="EMBL" id="FQZN01000002">
    <property type="protein sequence ID" value="SHI43301.1"/>
    <property type="molecule type" value="Genomic_DNA"/>
</dbReference>
<evidence type="ECO:0000256" key="3">
    <source>
        <dbReference type="ARBA" id="ARBA00022898"/>
    </source>
</evidence>
<dbReference type="Pfam" id="PF00155">
    <property type="entry name" value="Aminotran_1_2"/>
    <property type="match status" value="1"/>
</dbReference>
<keyword evidence="3" id="KW-0663">Pyridoxal phosphate</keyword>
<dbReference type="InterPro" id="IPR015421">
    <property type="entry name" value="PyrdxlP-dep_Trfase_major"/>
</dbReference>
<evidence type="ECO:0000313" key="8">
    <source>
        <dbReference type="Proteomes" id="UP000184192"/>
    </source>
</evidence>
<reference evidence="8" key="1">
    <citation type="submission" date="2016-11" db="EMBL/GenBank/DDBJ databases">
        <authorList>
            <person name="Varghese N."/>
            <person name="Submissions S."/>
        </authorList>
    </citation>
    <scope>NUCLEOTIDE SEQUENCE [LARGE SCALE GENOMIC DNA]</scope>
    <source>
        <strain evidence="8">DSM 26884</strain>
    </source>
</reference>
<sequence>MKYNFDEIIERRGTNSVKWDGVKNIWGRDDLLPMWVADMDFRTPPFVMNALRERLEHEVLGYTFACEEWYTSICTWLHNRHQWEITREMLTFVPGIVRGQAFALQCFTNPGDKVMVMTPVYHPFFLVTERMGREVVYSPLELRDGQYHIDFDRFRKDIQGCKVLILCNPHNPGGRVWTVEELKEIAVICHNSGTFVISDEIHADLTLPPYKHHPFATVSEEAAANSLVFMAPSKAFNMPGLGSSYAITVNEAIRERFQTFMEAGEFSEGHLLAYIGAAAAYRHGAEWLEQMLAYIEGNIDFTENYLKEHIPGISMIRPQASYLVFLDCRELGLNQEALTRLFAEKAHLALNDGTMFGKPGEGFMRLNVGCSRSVLEQALRQLRDAVAQ</sequence>
<dbReference type="InterPro" id="IPR004839">
    <property type="entry name" value="Aminotransferase_I/II_large"/>
</dbReference>
<proteinExistence type="inferred from homology"/>
<accession>A0A1M6B3I7</accession>
<dbReference type="eggNOG" id="COG1168">
    <property type="taxonomic scope" value="Bacteria"/>
</dbReference>
<evidence type="ECO:0000256" key="5">
    <source>
        <dbReference type="ARBA" id="ARBA00037974"/>
    </source>
</evidence>
<evidence type="ECO:0000256" key="2">
    <source>
        <dbReference type="ARBA" id="ARBA00012224"/>
    </source>
</evidence>
<dbReference type="InterPro" id="IPR015424">
    <property type="entry name" value="PyrdxlP-dep_Trfase"/>
</dbReference>
<dbReference type="PANTHER" id="PTHR43525">
    <property type="entry name" value="PROTEIN MALY"/>
    <property type="match status" value="1"/>
</dbReference>
<dbReference type="GO" id="GO:0047804">
    <property type="term" value="F:cysteine-S-conjugate beta-lyase activity"/>
    <property type="evidence" value="ECO:0007669"/>
    <property type="project" value="UniProtKB-EC"/>
</dbReference>
<dbReference type="Proteomes" id="UP000184192">
    <property type="component" value="Unassembled WGS sequence"/>
</dbReference>
<dbReference type="CDD" id="cd00609">
    <property type="entry name" value="AAT_like"/>
    <property type="match status" value="1"/>
</dbReference>
<dbReference type="InterPro" id="IPR027619">
    <property type="entry name" value="C-S_lyase_PatB-like"/>
</dbReference>
<dbReference type="PANTHER" id="PTHR43525:SF1">
    <property type="entry name" value="PROTEIN MALY"/>
    <property type="match status" value="1"/>
</dbReference>
<protein>
    <recommendedName>
        <fullName evidence="2">cysteine-S-conjugate beta-lyase</fullName>
        <ecNumber evidence="2">4.4.1.13</ecNumber>
    </recommendedName>
</protein>
<dbReference type="InterPro" id="IPR015422">
    <property type="entry name" value="PyrdxlP-dep_Trfase_small"/>
</dbReference>
<dbReference type="Gene3D" id="3.90.1150.10">
    <property type="entry name" value="Aspartate Aminotransferase, domain 1"/>
    <property type="match status" value="1"/>
</dbReference>
<gene>
    <name evidence="7" type="ORF">SAMN05444350_102156</name>
</gene>
<dbReference type="InterPro" id="IPR051798">
    <property type="entry name" value="Class-II_PLP-Dep_Aminotrans"/>
</dbReference>
<dbReference type="NCBIfam" id="TIGR04350">
    <property type="entry name" value="C_S_lyase_PatB"/>
    <property type="match status" value="1"/>
</dbReference>